<proteinExistence type="predicted"/>
<evidence type="ECO:0000256" key="1">
    <source>
        <dbReference type="SAM" id="MobiDB-lite"/>
    </source>
</evidence>
<reference evidence="2" key="1">
    <citation type="journal article" date="2020" name="Nature">
        <title>Giant virus diversity and host interactions through global metagenomics.</title>
        <authorList>
            <person name="Schulz F."/>
            <person name="Roux S."/>
            <person name="Paez-Espino D."/>
            <person name="Jungbluth S."/>
            <person name="Walsh D.A."/>
            <person name="Denef V.J."/>
            <person name="McMahon K.D."/>
            <person name="Konstantinidis K.T."/>
            <person name="Eloe-Fadrosh E.A."/>
            <person name="Kyrpides N.C."/>
            <person name="Woyke T."/>
        </authorList>
    </citation>
    <scope>NUCLEOTIDE SEQUENCE</scope>
    <source>
        <strain evidence="2">GVMAG-M-3300020187-37</strain>
    </source>
</reference>
<evidence type="ECO:0000313" key="2">
    <source>
        <dbReference type="EMBL" id="QHS99773.1"/>
    </source>
</evidence>
<dbReference type="AlphaFoldDB" id="A0A6C0C8D6"/>
<sequence length="82" mass="9910">MGRAFKLKYQSNNNNKKNKDKEEKITEVKYNHIYVIKTNPKSISEFKKNMENPSSLWDGDESFYKYTEKYDDLDIFKDQEND</sequence>
<accession>A0A6C0C8D6</accession>
<dbReference type="EMBL" id="MN739347">
    <property type="protein sequence ID" value="QHS99773.1"/>
    <property type="molecule type" value="Genomic_DNA"/>
</dbReference>
<feature type="region of interest" description="Disordered" evidence="1">
    <location>
        <begin position="1"/>
        <end position="23"/>
    </location>
</feature>
<protein>
    <submittedName>
        <fullName evidence="2">Uncharacterized protein</fullName>
    </submittedName>
</protein>
<organism evidence="2">
    <name type="scientific">viral metagenome</name>
    <dbReference type="NCBI Taxonomy" id="1070528"/>
    <lineage>
        <taxon>unclassified sequences</taxon>
        <taxon>metagenomes</taxon>
        <taxon>organismal metagenomes</taxon>
    </lineage>
</organism>
<name>A0A6C0C8D6_9ZZZZ</name>